<keyword evidence="2" id="KW-1185">Reference proteome</keyword>
<reference evidence="1" key="1">
    <citation type="submission" date="2021-02" db="EMBL/GenBank/DDBJ databases">
        <authorList>
            <person name="Dougan E. K."/>
            <person name="Rhodes N."/>
            <person name="Thang M."/>
            <person name="Chan C."/>
        </authorList>
    </citation>
    <scope>NUCLEOTIDE SEQUENCE</scope>
</reference>
<dbReference type="EMBL" id="CAJNIZ010046855">
    <property type="protein sequence ID" value="CAE7757890.1"/>
    <property type="molecule type" value="Genomic_DNA"/>
</dbReference>
<proteinExistence type="predicted"/>
<sequence length="51" mass="5443">HSSSVQAETASDAAREVAKLVGLSLEQQQQEADVAYKQVKDLVGETGKRAD</sequence>
<evidence type="ECO:0000313" key="2">
    <source>
        <dbReference type="Proteomes" id="UP000649617"/>
    </source>
</evidence>
<organism evidence="1 2">
    <name type="scientific">Symbiodinium pilosum</name>
    <name type="common">Dinoflagellate</name>
    <dbReference type="NCBI Taxonomy" id="2952"/>
    <lineage>
        <taxon>Eukaryota</taxon>
        <taxon>Sar</taxon>
        <taxon>Alveolata</taxon>
        <taxon>Dinophyceae</taxon>
        <taxon>Suessiales</taxon>
        <taxon>Symbiodiniaceae</taxon>
        <taxon>Symbiodinium</taxon>
    </lineage>
</organism>
<protein>
    <submittedName>
        <fullName evidence="1">Uncharacterized protein</fullName>
    </submittedName>
</protein>
<dbReference type="Proteomes" id="UP000649617">
    <property type="component" value="Unassembled WGS sequence"/>
</dbReference>
<comment type="caution">
    <text evidence="1">The sequence shown here is derived from an EMBL/GenBank/DDBJ whole genome shotgun (WGS) entry which is preliminary data.</text>
</comment>
<evidence type="ECO:0000313" key="1">
    <source>
        <dbReference type="EMBL" id="CAE7757890.1"/>
    </source>
</evidence>
<accession>A0A812Y5T9</accession>
<feature type="non-terminal residue" evidence="1">
    <location>
        <position position="1"/>
    </location>
</feature>
<feature type="non-terminal residue" evidence="1">
    <location>
        <position position="51"/>
    </location>
</feature>
<name>A0A812Y5T9_SYMPI</name>
<gene>
    <name evidence="1" type="ORF">SPIL2461_LOCUS22060</name>
</gene>
<dbReference type="AlphaFoldDB" id="A0A812Y5T9"/>